<dbReference type="Pfam" id="PF04932">
    <property type="entry name" value="Wzy_C"/>
    <property type="match status" value="1"/>
</dbReference>
<evidence type="ECO:0000256" key="4">
    <source>
        <dbReference type="ARBA" id="ARBA00023136"/>
    </source>
</evidence>
<dbReference type="GO" id="GO:0016020">
    <property type="term" value="C:membrane"/>
    <property type="evidence" value="ECO:0007669"/>
    <property type="project" value="UniProtKB-SubCell"/>
</dbReference>
<dbReference type="Gene3D" id="3.10.180.10">
    <property type="entry name" value="2,3-Dihydroxybiphenyl 1,2-Dioxygenase, domain 1"/>
    <property type="match status" value="1"/>
</dbReference>
<evidence type="ECO:0000259" key="6">
    <source>
        <dbReference type="PROSITE" id="PS51819"/>
    </source>
</evidence>
<evidence type="ECO:0000313" key="8">
    <source>
        <dbReference type="Proteomes" id="UP000652354"/>
    </source>
</evidence>
<reference evidence="7" key="1">
    <citation type="submission" date="2021-01" db="EMBL/GenBank/DDBJ databases">
        <title>Whole genome shotgun sequence of Demequina activiva NBRC 110675.</title>
        <authorList>
            <person name="Komaki H."/>
            <person name="Tamura T."/>
        </authorList>
    </citation>
    <scope>NUCLEOTIDE SEQUENCE</scope>
    <source>
        <strain evidence="7">NBRC 110675</strain>
    </source>
</reference>
<dbReference type="Proteomes" id="UP000652354">
    <property type="component" value="Unassembled WGS sequence"/>
</dbReference>
<organism evidence="7 8">
    <name type="scientific">Demequina activiva</name>
    <dbReference type="NCBI Taxonomy" id="1582364"/>
    <lineage>
        <taxon>Bacteria</taxon>
        <taxon>Bacillati</taxon>
        <taxon>Actinomycetota</taxon>
        <taxon>Actinomycetes</taxon>
        <taxon>Micrococcales</taxon>
        <taxon>Demequinaceae</taxon>
        <taxon>Demequina</taxon>
    </lineage>
</organism>
<feature type="transmembrane region" description="Helical" evidence="5">
    <location>
        <begin position="191"/>
        <end position="208"/>
    </location>
</feature>
<sequence>MPSTPMQAARRRLSSTAGQSAITIWVVVLLMSGQGFRYLVGLPMYGAMCALTVVTVVVAFRTTWRDLRPPLLVGAFVGLAALSILWSATRAITLLAVVVMLVTTYIAIVTARGTSATEFMVRLYRGLQISLALGIIFEIVVASLFLGQIGPFMPDLVNIAGEGSGLKEVVWSDGVLFQGGPIQGFVGNRNPFGAIALFLVIVTFVLMLERRIGRTEGWVSIGAAAGVHLLTQSATVTASAAYLVAIAVGAIVIRRVPLRTKRVLSFTILAFSAVAAVLTLKYSQGIFALLGRDSDLTSRTEIWEDVIAFAQQRPDGWGFVGYWPIWQYPYSEIGTEVKWVRPTHAHNAFLDVWLQLGLIGLVLLVAMLVLLFGSAWRLVERAGKGDTFIPLGWALLTVALSLQALTESRLLVEGGWFLLVALYCMGPPVFRLTIVDPEMVHSGVRRKDRRMAGTITEFTGIDHVLLTIPVGGEEQARRFYGEVLGMVEVPRPDTIRHPDACWFEAGDVVLHLVPDDRFEPIRTGHPAIVVEDLGAIEAALNDAGHATERSDHSLPGIRRFHTTDVFGNSLEFQQA</sequence>
<feature type="transmembrane region" description="Helical" evidence="5">
    <location>
        <begin position="123"/>
        <end position="146"/>
    </location>
</feature>
<dbReference type="PANTHER" id="PTHR37422:SF17">
    <property type="entry name" value="O-ANTIGEN LIGASE"/>
    <property type="match status" value="1"/>
</dbReference>
<feature type="transmembrane region" description="Helical" evidence="5">
    <location>
        <begin position="38"/>
        <end position="60"/>
    </location>
</feature>
<dbReference type="InterPro" id="IPR029068">
    <property type="entry name" value="Glyas_Bleomycin-R_OHBP_Dase"/>
</dbReference>
<feature type="transmembrane region" description="Helical" evidence="5">
    <location>
        <begin position="12"/>
        <end position="32"/>
    </location>
</feature>
<feature type="transmembrane region" description="Helical" evidence="5">
    <location>
        <begin position="215"/>
        <end position="231"/>
    </location>
</feature>
<evidence type="ECO:0000256" key="2">
    <source>
        <dbReference type="ARBA" id="ARBA00022692"/>
    </source>
</evidence>
<evidence type="ECO:0000256" key="5">
    <source>
        <dbReference type="SAM" id="Phobius"/>
    </source>
</evidence>
<feature type="transmembrane region" description="Helical" evidence="5">
    <location>
        <begin position="388"/>
        <end position="405"/>
    </location>
</feature>
<dbReference type="PANTHER" id="PTHR37422">
    <property type="entry name" value="TEICHURONIC ACID BIOSYNTHESIS PROTEIN TUAE"/>
    <property type="match status" value="1"/>
</dbReference>
<dbReference type="SUPFAM" id="SSF54593">
    <property type="entry name" value="Glyoxalase/Bleomycin resistance protein/Dihydroxybiphenyl dioxygenase"/>
    <property type="match status" value="1"/>
</dbReference>
<feature type="transmembrane region" description="Helical" evidence="5">
    <location>
        <begin position="352"/>
        <end position="376"/>
    </location>
</feature>
<proteinExistence type="predicted"/>
<feature type="transmembrane region" description="Helical" evidence="5">
    <location>
        <begin position="67"/>
        <end position="86"/>
    </location>
</feature>
<dbReference type="InterPro" id="IPR007016">
    <property type="entry name" value="O-antigen_ligase-rel_domated"/>
</dbReference>
<dbReference type="RefSeq" id="WP_203657166.1">
    <property type="nucleotide sequence ID" value="NZ_BONR01000006.1"/>
</dbReference>
<dbReference type="InterPro" id="IPR051533">
    <property type="entry name" value="WaaL-like"/>
</dbReference>
<feature type="domain" description="VOC" evidence="6">
    <location>
        <begin position="460"/>
        <end position="575"/>
    </location>
</feature>
<feature type="transmembrane region" description="Helical" evidence="5">
    <location>
        <begin position="237"/>
        <end position="256"/>
    </location>
</feature>
<name>A0A919Q3T5_9MICO</name>
<feature type="transmembrane region" description="Helical" evidence="5">
    <location>
        <begin position="417"/>
        <end position="435"/>
    </location>
</feature>
<accession>A0A919Q3T5</accession>
<dbReference type="EMBL" id="BONR01000006">
    <property type="protein sequence ID" value="GIG55549.1"/>
    <property type="molecule type" value="Genomic_DNA"/>
</dbReference>
<keyword evidence="4 5" id="KW-0472">Membrane</keyword>
<dbReference type="InterPro" id="IPR037523">
    <property type="entry name" value="VOC_core"/>
</dbReference>
<feature type="transmembrane region" description="Helical" evidence="5">
    <location>
        <begin position="263"/>
        <end position="282"/>
    </location>
</feature>
<gene>
    <name evidence="7" type="ORF">Dac01nite_23010</name>
</gene>
<keyword evidence="2 5" id="KW-0812">Transmembrane</keyword>
<keyword evidence="3 5" id="KW-1133">Transmembrane helix</keyword>
<evidence type="ECO:0000313" key="7">
    <source>
        <dbReference type="EMBL" id="GIG55549.1"/>
    </source>
</evidence>
<dbReference type="AlphaFoldDB" id="A0A919Q3T5"/>
<keyword evidence="8" id="KW-1185">Reference proteome</keyword>
<comment type="caution">
    <text evidence="7">The sequence shown here is derived from an EMBL/GenBank/DDBJ whole genome shotgun (WGS) entry which is preliminary data.</text>
</comment>
<feature type="transmembrane region" description="Helical" evidence="5">
    <location>
        <begin position="92"/>
        <end position="111"/>
    </location>
</feature>
<evidence type="ECO:0000256" key="3">
    <source>
        <dbReference type="ARBA" id="ARBA00022989"/>
    </source>
</evidence>
<comment type="subcellular location">
    <subcellularLocation>
        <location evidence="1">Membrane</location>
        <topology evidence="1">Multi-pass membrane protein</topology>
    </subcellularLocation>
</comment>
<protein>
    <recommendedName>
        <fullName evidence="6">VOC domain-containing protein</fullName>
    </recommendedName>
</protein>
<dbReference type="PROSITE" id="PS51819">
    <property type="entry name" value="VOC"/>
    <property type="match status" value="1"/>
</dbReference>
<evidence type="ECO:0000256" key="1">
    <source>
        <dbReference type="ARBA" id="ARBA00004141"/>
    </source>
</evidence>